<sequence length="326" mass="38228">MMEQTQLVSVIVPLYNAEKYIEETMESILNQTYKNLEIVVVDDGSKDQSSSIVKNLEKKYPEQIKYILQENQGVSVARNTGIENASGEYVSFLDSDDVWHPTKIEKQIESMHKNNMNACYCGYMNFYDETGEKVENTTNFIKGNMTKAFLTHQVFAQTSTWIFKRSIVMDHNIRFTPGCSWGEDLEFLFKLMSVTNVCYVDEYLTYYRILSGGNLSSNYKDYELKTTKELEVFNRMKDWIHNKSKDLITNDSTELIEILETYLFPYTVINNACIHIKEHSKLDKSKVQLIKSDIKKYCRKIYSKNGKRSKKLYAMLWFVRIKFLFS</sequence>
<dbReference type="SUPFAM" id="SSF53448">
    <property type="entry name" value="Nucleotide-diphospho-sugar transferases"/>
    <property type="match status" value="1"/>
</dbReference>
<dbReference type="GO" id="GO:0016758">
    <property type="term" value="F:hexosyltransferase activity"/>
    <property type="evidence" value="ECO:0007669"/>
    <property type="project" value="UniProtKB-ARBA"/>
</dbReference>
<proteinExistence type="inferred from homology"/>
<dbReference type="CDD" id="cd00761">
    <property type="entry name" value="Glyco_tranf_GTA_type"/>
    <property type="match status" value="1"/>
</dbReference>
<dbReference type="Pfam" id="PF00535">
    <property type="entry name" value="Glycos_transf_2"/>
    <property type="match status" value="1"/>
</dbReference>
<evidence type="ECO:0000313" key="4">
    <source>
        <dbReference type="Proteomes" id="UP000195696"/>
    </source>
</evidence>
<dbReference type="InterPro" id="IPR001173">
    <property type="entry name" value="Glyco_trans_2-like"/>
</dbReference>
<dbReference type="EMBL" id="FMAK01000062">
    <property type="protein sequence ID" value="SCB71388.1"/>
    <property type="molecule type" value="Genomic_DNA"/>
</dbReference>
<evidence type="ECO:0000313" key="3">
    <source>
        <dbReference type="EMBL" id="SCB71388.1"/>
    </source>
</evidence>
<feature type="domain" description="Glycosyltransferase 2-like" evidence="2">
    <location>
        <begin position="9"/>
        <end position="168"/>
    </location>
</feature>
<dbReference type="Gene3D" id="3.90.550.10">
    <property type="entry name" value="Spore Coat Polysaccharide Biosynthesis Protein SpsA, Chain A"/>
    <property type="match status" value="1"/>
</dbReference>
<accession>A0A1G4EU62</accession>
<evidence type="ECO:0000256" key="1">
    <source>
        <dbReference type="ARBA" id="ARBA00006739"/>
    </source>
</evidence>
<dbReference type="InterPro" id="IPR029044">
    <property type="entry name" value="Nucleotide-diphossugar_trans"/>
</dbReference>
<reference evidence="3 4" key="1">
    <citation type="submission" date="2016-08" db="EMBL/GenBank/DDBJ databases">
        <authorList>
            <person name="Seilhamer J.J."/>
        </authorList>
    </citation>
    <scope>NUCLEOTIDE SEQUENCE [LARGE SCALE GENOMIC DNA]</scope>
    <source>
        <strain evidence="3 4">SDA_GO95</strain>
    </source>
</reference>
<organism evidence="3 4">
    <name type="scientific">Bacillus mycoides</name>
    <dbReference type="NCBI Taxonomy" id="1405"/>
    <lineage>
        <taxon>Bacteria</taxon>
        <taxon>Bacillati</taxon>
        <taxon>Bacillota</taxon>
        <taxon>Bacilli</taxon>
        <taxon>Bacillales</taxon>
        <taxon>Bacillaceae</taxon>
        <taxon>Bacillus</taxon>
        <taxon>Bacillus cereus group</taxon>
    </lineage>
</organism>
<protein>
    <submittedName>
        <fullName evidence="3">Beta-1,3-N-acetylglucosaminyltransferase</fullName>
    </submittedName>
</protein>
<dbReference type="Proteomes" id="UP000195696">
    <property type="component" value="Unassembled WGS sequence"/>
</dbReference>
<comment type="similarity">
    <text evidence="1">Belongs to the glycosyltransferase 2 family.</text>
</comment>
<evidence type="ECO:0000259" key="2">
    <source>
        <dbReference type="Pfam" id="PF00535"/>
    </source>
</evidence>
<dbReference type="RefSeq" id="WP_016106770.1">
    <property type="nucleotide sequence ID" value="NZ_FMAK01000062.1"/>
</dbReference>
<gene>
    <name evidence="3" type="ORF">BWGO95_05617</name>
</gene>
<name>A0A1G4EU62_BACMY</name>
<dbReference type="AlphaFoldDB" id="A0A1G4EU62"/>
<keyword evidence="3" id="KW-0328">Glycosyltransferase</keyword>
<keyword evidence="3" id="KW-0808">Transferase</keyword>
<dbReference type="PANTHER" id="PTHR22916:SF3">
    <property type="entry name" value="UDP-GLCNAC:BETAGAL BETA-1,3-N-ACETYLGLUCOSAMINYLTRANSFERASE-LIKE PROTEIN 1"/>
    <property type="match status" value="1"/>
</dbReference>
<dbReference type="PANTHER" id="PTHR22916">
    <property type="entry name" value="GLYCOSYLTRANSFERASE"/>
    <property type="match status" value="1"/>
</dbReference>